<dbReference type="OrthoDB" id="573194at2"/>
<dbReference type="STRING" id="395961.Cyan7425_1802"/>
<dbReference type="eggNOG" id="ENOG5031A0K">
    <property type="taxonomic scope" value="Bacteria"/>
</dbReference>
<proteinExistence type="predicted"/>
<dbReference type="HOGENOM" id="CLU_112756_0_0_3"/>
<organism evidence="2">
    <name type="scientific">Cyanothece sp. (strain PCC 7425 / ATCC 29141)</name>
    <dbReference type="NCBI Taxonomy" id="395961"/>
    <lineage>
        <taxon>Bacteria</taxon>
        <taxon>Bacillati</taxon>
        <taxon>Cyanobacteriota</taxon>
        <taxon>Cyanophyceae</taxon>
        <taxon>Gomontiellales</taxon>
        <taxon>Cyanothecaceae</taxon>
        <taxon>Cyanothece</taxon>
    </lineage>
</organism>
<keyword evidence="1" id="KW-0812">Transmembrane</keyword>
<feature type="transmembrane region" description="Helical" evidence="1">
    <location>
        <begin position="111"/>
        <end position="128"/>
    </location>
</feature>
<name>B8HS63_CYAP4</name>
<reference evidence="2" key="1">
    <citation type="submission" date="2009-01" db="EMBL/GenBank/DDBJ databases">
        <title>Complete sequence of chromosome Cyanothece sp. PCC 7425.</title>
        <authorList>
            <consortium name="US DOE Joint Genome Institute"/>
            <person name="Lucas S."/>
            <person name="Copeland A."/>
            <person name="Lapidus A."/>
            <person name="Glavina del Rio T."/>
            <person name="Dalin E."/>
            <person name="Tice H."/>
            <person name="Bruce D."/>
            <person name="Goodwin L."/>
            <person name="Pitluck S."/>
            <person name="Sims D."/>
            <person name="Meineke L."/>
            <person name="Brettin T."/>
            <person name="Detter J.C."/>
            <person name="Han C."/>
            <person name="Larimer F."/>
            <person name="Land M."/>
            <person name="Hauser L."/>
            <person name="Kyrpides N."/>
            <person name="Ovchinnikova G."/>
            <person name="Liberton M."/>
            <person name="Stoeckel J."/>
            <person name="Banerjee A."/>
            <person name="Singh A."/>
            <person name="Page L."/>
            <person name="Sato H."/>
            <person name="Zhao L."/>
            <person name="Sherman L."/>
            <person name="Pakrasi H."/>
            <person name="Richardson P."/>
        </authorList>
    </citation>
    <scope>NUCLEOTIDE SEQUENCE</scope>
    <source>
        <strain evidence="2">PCC 7425</strain>
    </source>
</reference>
<evidence type="ECO:0000256" key="1">
    <source>
        <dbReference type="SAM" id="Phobius"/>
    </source>
</evidence>
<dbReference type="EMBL" id="CP001344">
    <property type="protein sequence ID" value="ACL44169.1"/>
    <property type="molecule type" value="Genomic_DNA"/>
</dbReference>
<gene>
    <name evidence="2" type="ordered locus">Cyan7425_1802</name>
</gene>
<keyword evidence="1" id="KW-0472">Membrane</keyword>
<feature type="transmembrane region" description="Helical" evidence="1">
    <location>
        <begin position="140"/>
        <end position="162"/>
    </location>
</feature>
<sequence length="203" mass="23777">MKDPLFSQVYALNPSTNSYIIEIALDRYTDIFDEWDPAPFKRRSIDPDLELYLEVSSEEIPLRYPVELCFKVLNGNRDEKMEGEAKNGLSNSFVFKMYLLKKDLKKSNVQILRWIIYGFVFLWVGTAFPDQWTSKRLLSLLAEALVIGGWVFLWEAVSLFFFTNREIYHHYRLYRRLANAAVRFEYTDLSVPESSDRGCNPSG</sequence>
<evidence type="ECO:0000313" key="2">
    <source>
        <dbReference type="EMBL" id="ACL44169.1"/>
    </source>
</evidence>
<keyword evidence="1" id="KW-1133">Transmembrane helix</keyword>
<accession>B8HS63</accession>
<dbReference type="AlphaFoldDB" id="B8HS63"/>
<dbReference type="KEGG" id="cyn:Cyan7425_1802"/>
<protein>
    <submittedName>
        <fullName evidence="2">Uncharacterized protein</fullName>
    </submittedName>
</protein>